<dbReference type="Pfam" id="PF13469">
    <property type="entry name" value="Sulfotransfer_3"/>
    <property type="match status" value="1"/>
</dbReference>
<evidence type="ECO:0000313" key="1">
    <source>
        <dbReference type="EMBL" id="MDQ8209161.1"/>
    </source>
</evidence>
<dbReference type="InterPro" id="IPR027417">
    <property type="entry name" value="P-loop_NTPase"/>
</dbReference>
<organism evidence="1 2">
    <name type="scientific">Thalassobacterium maritimum</name>
    <dbReference type="NCBI Taxonomy" id="3041265"/>
    <lineage>
        <taxon>Bacteria</taxon>
        <taxon>Pseudomonadati</taxon>
        <taxon>Verrucomicrobiota</taxon>
        <taxon>Opitutia</taxon>
        <taxon>Puniceicoccales</taxon>
        <taxon>Coraliomargaritaceae</taxon>
        <taxon>Thalassobacterium</taxon>
    </lineage>
</organism>
<dbReference type="RefSeq" id="WP_308951993.1">
    <property type="nucleotide sequence ID" value="NZ_JARXHW010000054.1"/>
</dbReference>
<name>A0ABU1AYC3_9BACT</name>
<accession>A0ABU1AYC3</accession>
<evidence type="ECO:0000313" key="2">
    <source>
        <dbReference type="Proteomes" id="UP001225316"/>
    </source>
</evidence>
<sequence length="334" mass="37563">MDIAANNVIPVFIGGTGRSGTTILQKLLKSGSGFLSYPFELRLNVDPGGLLDLKTALVDHWSPYAADIALNRFSDLMSDMRRKSRRTFYENRFLGRMGISPSRYPSVGFSNLIGRPVFDEICDEFLKSLYREKVPGHWGGSAPYQIKSCIYEADRMSEVKFGSAAQVFIKRLHDAFACQSGVSYQACIDDTPYSILHADQLLRIYPNAKFIHIYRDPRDVVASYATKFWGGDDYVAIARRICAVLNQWHLVRERISSSNYIEISMEALLQEPMPILSNVAAFVGVETTFSENSHDLSKGHTGRWKQDIPLDLQDEVNEILGNSIEMMGYDTGSN</sequence>
<dbReference type="GO" id="GO:0016740">
    <property type="term" value="F:transferase activity"/>
    <property type="evidence" value="ECO:0007669"/>
    <property type="project" value="UniProtKB-KW"/>
</dbReference>
<dbReference type="EMBL" id="JARXHW010000054">
    <property type="protein sequence ID" value="MDQ8209161.1"/>
    <property type="molecule type" value="Genomic_DNA"/>
</dbReference>
<dbReference type="Proteomes" id="UP001225316">
    <property type="component" value="Unassembled WGS sequence"/>
</dbReference>
<comment type="caution">
    <text evidence="1">The sequence shown here is derived from an EMBL/GenBank/DDBJ whole genome shotgun (WGS) entry which is preliminary data.</text>
</comment>
<keyword evidence="1" id="KW-0808">Transferase</keyword>
<reference evidence="1 2" key="1">
    <citation type="submission" date="2023-04" db="EMBL/GenBank/DDBJ databases">
        <title>A novel bacteria isolated from coastal sediment.</title>
        <authorList>
            <person name="Liu X.-J."/>
            <person name="Du Z.-J."/>
        </authorList>
    </citation>
    <scope>NUCLEOTIDE SEQUENCE [LARGE SCALE GENOMIC DNA]</scope>
    <source>
        <strain evidence="1 2">SDUM461003</strain>
    </source>
</reference>
<dbReference type="Gene3D" id="3.40.50.300">
    <property type="entry name" value="P-loop containing nucleotide triphosphate hydrolases"/>
    <property type="match status" value="1"/>
</dbReference>
<dbReference type="EC" id="2.8.2.-" evidence="1"/>
<keyword evidence="2" id="KW-1185">Reference proteome</keyword>
<dbReference type="SUPFAM" id="SSF52540">
    <property type="entry name" value="P-loop containing nucleoside triphosphate hydrolases"/>
    <property type="match status" value="1"/>
</dbReference>
<protein>
    <submittedName>
        <fullName evidence="1">Sulfotransferase</fullName>
        <ecNumber evidence="1">2.8.2.-</ecNumber>
    </submittedName>
</protein>
<proteinExistence type="predicted"/>
<gene>
    <name evidence="1" type="ORF">QEH52_16665</name>
</gene>